<dbReference type="AlphaFoldDB" id="A0A9X1ZVA0"/>
<name>A0A9X1ZVA0_9FLAO</name>
<reference evidence="2" key="1">
    <citation type="submission" date="2022-01" db="EMBL/GenBank/DDBJ databases">
        <title>Genome sequencing of Zunongwangia sp. M21534 genome.</title>
        <authorList>
            <person name="Chen Y."/>
            <person name="Dong C."/>
            <person name="Shao Z."/>
        </authorList>
    </citation>
    <scope>NUCLEOTIDE SEQUENCE</scope>
    <source>
        <strain evidence="2">MCCC M21534</strain>
    </source>
</reference>
<sequence length="141" mass="16633">MAHFRPLQVAQFHPPRYAHFNPLWVAQYSRFLQSKTEEALKNRIRREEIRSYDRKVLFSRIIWFLIIPLAVTSLALLAVYILQQETSQSAFENYIITIAVSVLLWILTSFGVTKPRLAKLNETRKAQIEIQVEERFSKEIV</sequence>
<gene>
    <name evidence="2" type="ORF">L1967_12355</name>
</gene>
<feature type="transmembrane region" description="Helical" evidence="1">
    <location>
        <begin position="94"/>
        <end position="112"/>
    </location>
</feature>
<keyword evidence="3" id="KW-1185">Reference proteome</keyword>
<keyword evidence="1" id="KW-0472">Membrane</keyword>
<feature type="transmembrane region" description="Helical" evidence="1">
    <location>
        <begin position="61"/>
        <end position="82"/>
    </location>
</feature>
<keyword evidence="1" id="KW-0812">Transmembrane</keyword>
<keyword evidence="1" id="KW-1133">Transmembrane helix</keyword>
<evidence type="ECO:0000256" key="1">
    <source>
        <dbReference type="SAM" id="Phobius"/>
    </source>
</evidence>
<proteinExistence type="predicted"/>
<dbReference type="Proteomes" id="UP001139521">
    <property type="component" value="Unassembled WGS sequence"/>
</dbReference>
<protein>
    <submittedName>
        <fullName evidence="2">Uncharacterized protein</fullName>
    </submittedName>
</protein>
<comment type="caution">
    <text evidence="2">The sequence shown here is derived from an EMBL/GenBank/DDBJ whole genome shotgun (WGS) entry which is preliminary data.</text>
</comment>
<evidence type="ECO:0000313" key="2">
    <source>
        <dbReference type="EMBL" id="MCL6219088.1"/>
    </source>
</evidence>
<accession>A0A9X1ZVA0</accession>
<dbReference type="EMBL" id="JAKHSK010000016">
    <property type="protein sequence ID" value="MCL6219088.1"/>
    <property type="molecule type" value="Genomic_DNA"/>
</dbReference>
<evidence type="ECO:0000313" key="3">
    <source>
        <dbReference type="Proteomes" id="UP001139521"/>
    </source>
</evidence>
<organism evidence="2 3">
    <name type="scientific">Zunongwangia pacifica</name>
    <dbReference type="NCBI Taxonomy" id="2911062"/>
    <lineage>
        <taxon>Bacteria</taxon>
        <taxon>Pseudomonadati</taxon>
        <taxon>Bacteroidota</taxon>
        <taxon>Flavobacteriia</taxon>
        <taxon>Flavobacteriales</taxon>
        <taxon>Flavobacteriaceae</taxon>
        <taxon>Zunongwangia</taxon>
    </lineage>
</organism>
<dbReference type="RefSeq" id="WP_249601875.1">
    <property type="nucleotide sequence ID" value="NZ_JAKHSK010000016.1"/>
</dbReference>